<dbReference type="GO" id="GO:0051082">
    <property type="term" value="F:unfolded protein binding"/>
    <property type="evidence" value="ECO:0007669"/>
    <property type="project" value="InterPro"/>
</dbReference>
<evidence type="ECO:0000256" key="3">
    <source>
        <dbReference type="ARBA" id="ARBA00022927"/>
    </source>
</evidence>
<keyword evidence="2" id="KW-0813">Transport</keyword>
<dbReference type="InterPro" id="IPR035958">
    <property type="entry name" value="SecB-like_sf"/>
</dbReference>
<dbReference type="InterPro" id="IPR003708">
    <property type="entry name" value="SecB"/>
</dbReference>
<dbReference type="EMBL" id="CP026604">
    <property type="protein sequence ID" value="AWB68952.1"/>
    <property type="molecule type" value="Genomic_DNA"/>
</dbReference>
<evidence type="ECO:0000256" key="4">
    <source>
        <dbReference type="ARBA" id="ARBA00023010"/>
    </source>
</evidence>
<protein>
    <recommendedName>
        <fullName evidence="7">Preprotein translocase subunit SecB</fullName>
    </recommendedName>
</protein>
<dbReference type="Gene3D" id="3.10.420.10">
    <property type="entry name" value="SecB-like"/>
    <property type="match status" value="1"/>
</dbReference>
<keyword evidence="3" id="KW-0653">Protein transport</keyword>
<proteinExistence type="inferred from homology"/>
<evidence type="ECO:0000313" key="5">
    <source>
        <dbReference type="EMBL" id="AWB68952.1"/>
    </source>
</evidence>
<evidence type="ECO:0000313" key="6">
    <source>
        <dbReference type="Proteomes" id="UP000244441"/>
    </source>
</evidence>
<dbReference type="OrthoDB" id="983047at2"/>
<dbReference type="GO" id="GO:0015031">
    <property type="term" value="P:protein transport"/>
    <property type="evidence" value="ECO:0007669"/>
    <property type="project" value="UniProtKB-KW"/>
</dbReference>
<evidence type="ECO:0000256" key="2">
    <source>
        <dbReference type="ARBA" id="ARBA00022448"/>
    </source>
</evidence>
<dbReference type="KEGG" id="cate:C2869_06965"/>
<evidence type="ECO:0000256" key="1">
    <source>
        <dbReference type="ARBA" id="ARBA00009990"/>
    </source>
</evidence>
<organism evidence="5 6">
    <name type="scientific">Saccharobesus litoralis</name>
    <dbReference type="NCBI Taxonomy" id="2172099"/>
    <lineage>
        <taxon>Bacteria</taxon>
        <taxon>Pseudomonadati</taxon>
        <taxon>Pseudomonadota</taxon>
        <taxon>Gammaproteobacteria</taxon>
        <taxon>Alteromonadales</taxon>
        <taxon>Alteromonadaceae</taxon>
        <taxon>Saccharobesus</taxon>
    </lineage>
</organism>
<comment type="similarity">
    <text evidence="1">Belongs to the SecB family.</text>
</comment>
<keyword evidence="6" id="KW-1185">Reference proteome</keyword>
<gene>
    <name evidence="5" type="ORF">C2869_06965</name>
</gene>
<accession>A0A2S0VXQ8</accession>
<keyword evidence="4" id="KW-0811">Translocation</keyword>
<name>A0A2S0VXQ8_9ALTE</name>
<dbReference type="SUPFAM" id="SSF54611">
    <property type="entry name" value="SecB-like"/>
    <property type="match status" value="1"/>
</dbReference>
<reference evidence="5 6" key="1">
    <citation type="submission" date="2018-01" db="EMBL/GenBank/DDBJ databases">
        <title>Genome sequence of a Cantenovulum-like bacteria.</title>
        <authorList>
            <person name="Tan W.R."/>
            <person name="Lau N.-S."/>
            <person name="Go F."/>
            <person name="Amirul A.-A.A."/>
        </authorList>
    </citation>
    <scope>NUCLEOTIDE SEQUENCE [LARGE SCALE GENOMIC DNA]</scope>
    <source>
        <strain evidence="5 6">CCB-QB4</strain>
    </source>
</reference>
<dbReference type="Proteomes" id="UP000244441">
    <property type="component" value="Chromosome"/>
</dbReference>
<dbReference type="Pfam" id="PF02556">
    <property type="entry name" value="SecB"/>
    <property type="match status" value="1"/>
</dbReference>
<dbReference type="GO" id="GO:0051262">
    <property type="term" value="P:protein tetramerization"/>
    <property type="evidence" value="ECO:0007669"/>
    <property type="project" value="InterPro"/>
</dbReference>
<dbReference type="AlphaFoldDB" id="A0A2S0VXQ8"/>
<evidence type="ECO:0008006" key="7">
    <source>
        <dbReference type="Google" id="ProtNLM"/>
    </source>
</evidence>
<sequence length="79" mass="9142">MELQYFAEFDLDSPIDQEFMDSSFPHVNAPAIAYPYLRSTVSTVCLNSGYNPVILPTINFQAMYKRSIEEQEDEKLESR</sequence>